<organism evidence="1 2">
    <name type="scientific">Gracilibacillus halotolerans</name>
    <dbReference type="NCBI Taxonomy" id="74386"/>
    <lineage>
        <taxon>Bacteria</taxon>
        <taxon>Bacillati</taxon>
        <taxon>Bacillota</taxon>
        <taxon>Bacilli</taxon>
        <taxon>Bacillales</taxon>
        <taxon>Bacillaceae</taxon>
        <taxon>Gracilibacillus</taxon>
    </lineage>
</organism>
<evidence type="ECO:0008006" key="3">
    <source>
        <dbReference type="Google" id="ProtNLM"/>
    </source>
</evidence>
<comment type="caution">
    <text evidence="1">The sequence shown here is derived from an EMBL/GenBank/DDBJ whole genome shotgun (WGS) entry which is preliminary data.</text>
</comment>
<proteinExistence type="predicted"/>
<dbReference type="RefSeq" id="WP_184248067.1">
    <property type="nucleotide sequence ID" value="NZ_BAAACU010000055.1"/>
</dbReference>
<evidence type="ECO:0000313" key="1">
    <source>
        <dbReference type="EMBL" id="MBB6513242.1"/>
    </source>
</evidence>
<name>A0A841RMX6_9BACI</name>
<gene>
    <name evidence="1" type="ORF">GGQ92_002046</name>
</gene>
<dbReference type="Proteomes" id="UP000572212">
    <property type="component" value="Unassembled WGS sequence"/>
</dbReference>
<reference evidence="1 2" key="1">
    <citation type="submission" date="2020-08" db="EMBL/GenBank/DDBJ databases">
        <title>Genomic Encyclopedia of Type Strains, Phase IV (KMG-IV): sequencing the most valuable type-strain genomes for metagenomic binning, comparative biology and taxonomic classification.</title>
        <authorList>
            <person name="Goeker M."/>
        </authorList>
    </citation>
    <scope>NUCLEOTIDE SEQUENCE [LARGE SCALE GENOMIC DNA]</scope>
    <source>
        <strain evidence="1 2">DSM 11805</strain>
    </source>
</reference>
<sequence>MNLIDKIVRHEHFGKGSVVGQDGSIIEIQFKSDIKKFVFPDAFGKFLKIDNEKIAHSLKNVIQKKQKEKQDELLQREENRKRHRIEQKLRVEHEKLMRNHKLHPESQLAFWCDEEDKEKAFTEWRIFYDVFKSGQSKGQPKKPSRVHPNSVCLLTARDTNMPEKDRYILGAFMVKEDFIGKFCEDGYIPSHSVYKLQLTEEESEKMSFWKYYSNEKSPHKPTWNTGRARYFDNEWMAQILADIVTLKQESDDYNLAKNFLNHFCKMNRINMEELPEANGALTHV</sequence>
<evidence type="ECO:0000313" key="2">
    <source>
        <dbReference type="Proteomes" id="UP000572212"/>
    </source>
</evidence>
<keyword evidence="2" id="KW-1185">Reference proteome</keyword>
<dbReference type="AlphaFoldDB" id="A0A841RMX6"/>
<protein>
    <recommendedName>
        <fullName evidence="3">Malate synthase</fullName>
    </recommendedName>
</protein>
<dbReference type="EMBL" id="JACHON010000009">
    <property type="protein sequence ID" value="MBB6513242.1"/>
    <property type="molecule type" value="Genomic_DNA"/>
</dbReference>
<accession>A0A841RMX6</accession>